<dbReference type="EMBL" id="JABKAU010000034">
    <property type="protein sequence ID" value="NVO32671.1"/>
    <property type="molecule type" value="Genomic_DNA"/>
</dbReference>
<dbReference type="PROSITE" id="PS51257">
    <property type="entry name" value="PROKAR_LIPOPROTEIN"/>
    <property type="match status" value="1"/>
</dbReference>
<evidence type="ECO:0000313" key="3">
    <source>
        <dbReference type="Proteomes" id="UP000565521"/>
    </source>
</evidence>
<proteinExistence type="predicted"/>
<evidence type="ECO:0000313" key="2">
    <source>
        <dbReference type="EMBL" id="NVO32671.1"/>
    </source>
</evidence>
<dbReference type="AlphaFoldDB" id="A0A7Y7U6C9"/>
<accession>A0A7Y7U6C9</accession>
<keyword evidence="1" id="KW-0732">Signal</keyword>
<reference evidence="2 3" key="1">
    <citation type="submission" date="2020-05" db="EMBL/GenBank/DDBJ databases">
        <title>Hymenobacter terrestris sp. nov. and Hymenobacter lapidiphilus sp. nov., isolated from regoliths in Antarctica.</title>
        <authorList>
            <person name="Sedlacek I."/>
            <person name="Pantucek R."/>
            <person name="Zeman M."/>
            <person name="Holochova P."/>
            <person name="Kralova S."/>
            <person name="Stankova E."/>
            <person name="Sedo O."/>
            <person name="Micenkova L."/>
            <person name="Svec P."/>
            <person name="Gupta V."/>
            <person name="Sood U."/>
            <person name="Korpole U.S."/>
            <person name="Lal R."/>
        </authorList>
    </citation>
    <scope>NUCLEOTIDE SEQUENCE [LARGE SCALE GENOMIC DNA]</scope>
    <source>
        <strain evidence="2 3">P5342</strain>
    </source>
</reference>
<organism evidence="2 3">
    <name type="scientific">Hymenobacter lapidiphilus</name>
    <dbReference type="NCBI Taxonomy" id="2608003"/>
    <lineage>
        <taxon>Bacteria</taxon>
        <taxon>Pseudomonadati</taxon>
        <taxon>Bacteroidota</taxon>
        <taxon>Cytophagia</taxon>
        <taxon>Cytophagales</taxon>
        <taxon>Hymenobacteraceae</taxon>
        <taxon>Hymenobacter</taxon>
    </lineage>
</organism>
<keyword evidence="3" id="KW-1185">Reference proteome</keyword>
<dbReference type="RefSeq" id="WP_176909539.1">
    <property type="nucleotide sequence ID" value="NZ_JABKAU010000034.1"/>
</dbReference>
<evidence type="ECO:0000256" key="1">
    <source>
        <dbReference type="SAM" id="SignalP"/>
    </source>
</evidence>
<name>A0A7Y7U6C9_9BACT</name>
<dbReference type="Proteomes" id="UP000565521">
    <property type="component" value="Unassembled WGS sequence"/>
</dbReference>
<protein>
    <submittedName>
        <fullName evidence="2">Uncharacterized protein</fullName>
    </submittedName>
</protein>
<gene>
    <name evidence="2" type="ORF">HW554_15760</name>
</gene>
<comment type="caution">
    <text evidence="2">The sequence shown here is derived from an EMBL/GenBank/DDBJ whole genome shotgun (WGS) entry which is preliminary data.</text>
</comment>
<sequence>MNVLFMRLFMNTIFSRRWVAGLLAGSAGLLAAGCTAPRAIVSTGKVTPRGEFRVGGNLAFNVPTETISKAGSTLKSAARELAQKAANDTVRYNQTIEKLQVAAIAFALDPVRPSSDLYLRYGVIDRLDVGYKYAFGSHVFDAMYQFLGPVGSVENPGSSRPGTTYASIGLQYATQRTKLPSIPFLDDVNALLGFRASRHDLIVPLVFSQSLGAEEEIGAISYGVVYAHTFLRYGLTPGNLFNGPGSQFVTGKVPELPTVRQNFGSYGIFFNAKLGYRYAYVIPALSVYYQNYGEYQLLNNQTAKLSGLTFIPSLGLQFRIPGSSARR</sequence>
<feature type="chain" id="PRO_5030537181" evidence="1">
    <location>
        <begin position="32"/>
        <end position="327"/>
    </location>
</feature>
<feature type="signal peptide" evidence="1">
    <location>
        <begin position="1"/>
        <end position="31"/>
    </location>
</feature>